<evidence type="ECO:0000313" key="2">
    <source>
        <dbReference type="Proteomes" id="UP000199614"/>
    </source>
</evidence>
<accession>A0A1I5BCV8</accession>
<sequence length="60" mass="6612">MTGPTDPGTRLLDGLEDLVRRHRALRTEDSEGLHVELITAEVAQHLAVARTALRRRTPAA</sequence>
<gene>
    <name evidence="1" type="ORF">SAMN05216207_102026</name>
</gene>
<dbReference type="STRING" id="260086.SAMN05216207_102026"/>
<dbReference type="Proteomes" id="UP000199614">
    <property type="component" value="Unassembled WGS sequence"/>
</dbReference>
<dbReference type="AlphaFoldDB" id="A0A1I5BCV8"/>
<protein>
    <submittedName>
        <fullName evidence="1">Uncharacterized protein</fullName>
    </submittedName>
</protein>
<dbReference type="EMBL" id="FOUY01000020">
    <property type="protein sequence ID" value="SFN72490.1"/>
    <property type="molecule type" value="Genomic_DNA"/>
</dbReference>
<keyword evidence="2" id="KW-1185">Reference proteome</keyword>
<evidence type="ECO:0000313" key="1">
    <source>
        <dbReference type="EMBL" id="SFN72490.1"/>
    </source>
</evidence>
<dbReference type="OrthoDB" id="3579179at2"/>
<dbReference type="RefSeq" id="WP_093346000.1">
    <property type="nucleotide sequence ID" value="NZ_FOUY01000020.1"/>
</dbReference>
<organism evidence="1 2">
    <name type="scientific">Pseudonocardia ammonioxydans</name>
    <dbReference type="NCBI Taxonomy" id="260086"/>
    <lineage>
        <taxon>Bacteria</taxon>
        <taxon>Bacillati</taxon>
        <taxon>Actinomycetota</taxon>
        <taxon>Actinomycetes</taxon>
        <taxon>Pseudonocardiales</taxon>
        <taxon>Pseudonocardiaceae</taxon>
        <taxon>Pseudonocardia</taxon>
    </lineage>
</organism>
<reference evidence="1 2" key="1">
    <citation type="submission" date="2016-10" db="EMBL/GenBank/DDBJ databases">
        <authorList>
            <person name="de Groot N.N."/>
        </authorList>
    </citation>
    <scope>NUCLEOTIDE SEQUENCE [LARGE SCALE GENOMIC DNA]</scope>
    <source>
        <strain evidence="1 2">CGMCC 4.1877</strain>
    </source>
</reference>
<name>A0A1I5BCV8_PSUAM</name>
<proteinExistence type="predicted"/>